<dbReference type="OrthoDB" id="6083760at2"/>
<dbReference type="PANTHER" id="PTHR30483">
    <property type="entry name" value="LEUCINE-SPECIFIC-BINDING PROTEIN"/>
    <property type="match status" value="1"/>
</dbReference>
<dbReference type="EMBL" id="NPEU01000152">
    <property type="protein sequence ID" value="RAI37953.1"/>
    <property type="molecule type" value="Genomic_DNA"/>
</dbReference>
<dbReference type="Pfam" id="PF13458">
    <property type="entry name" value="Peripla_BP_6"/>
    <property type="match status" value="1"/>
</dbReference>
<dbReference type="InterPro" id="IPR028081">
    <property type="entry name" value="Leu-bd"/>
</dbReference>
<proteinExistence type="inferred from homology"/>
<reference evidence="6 7" key="1">
    <citation type="submission" date="2017-07" db="EMBL/GenBank/DDBJ databases">
        <title>Draft Genome Sequences of Select Purple Nonsulfur Bacteria.</title>
        <authorList>
            <person name="Lasarre B."/>
            <person name="Mckinlay J.B."/>
        </authorList>
    </citation>
    <scope>NUCLEOTIDE SEQUENCE [LARGE SCALE GENOMIC DNA]</scope>
    <source>
        <strain evidence="6 7">DSM 11907</strain>
    </source>
</reference>
<keyword evidence="3" id="KW-0029">Amino-acid transport</keyword>
<feature type="chain" id="PRO_5016378786" evidence="4">
    <location>
        <begin position="36"/>
        <end position="403"/>
    </location>
</feature>
<feature type="signal peptide" evidence="4">
    <location>
        <begin position="1"/>
        <end position="35"/>
    </location>
</feature>
<comment type="caution">
    <text evidence="6">The sequence shown here is derived from an EMBL/GenBank/DDBJ whole genome shotgun (WGS) entry which is preliminary data.</text>
</comment>
<gene>
    <name evidence="6" type="ORF">CH338_14380</name>
</gene>
<keyword evidence="3" id="KW-0813">Transport</keyword>
<dbReference type="PANTHER" id="PTHR30483:SF6">
    <property type="entry name" value="PERIPLASMIC BINDING PROTEIN OF ABC TRANSPORTER FOR NATURAL AMINO ACIDS"/>
    <property type="match status" value="1"/>
</dbReference>
<dbReference type="InterPro" id="IPR028082">
    <property type="entry name" value="Peripla_BP_I"/>
</dbReference>
<dbReference type="GO" id="GO:0006865">
    <property type="term" value="P:amino acid transport"/>
    <property type="evidence" value="ECO:0007669"/>
    <property type="project" value="UniProtKB-KW"/>
</dbReference>
<evidence type="ECO:0000256" key="3">
    <source>
        <dbReference type="ARBA" id="ARBA00022970"/>
    </source>
</evidence>
<evidence type="ECO:0000259" key="5">
    <source>
        <dbReference type="Pfam" id="PF13458"/>
    </source>
</evidence>
<keyword evidence="7" id="KW-1185">Reference proteome</keyword>
<dbReference type="SUPFAM" id="SSF53822">
    <property type="entry name" value="Periplasmic binding protein-like I"/>
    <property type="match status" value="1"/>
</dbReference>
<dbReference type="AlphaFoldDB" id="A0A327KK57"/>
<dbReference type="RefSeq" id="WP_111357855.1">
    <property type="nucleotide sequence ID" value="NZ_NHSK01000092.1"/>
</dbReference>
<dbReference type="InterPro" id="IPR051010">
    <property type="entry name" value="BCAA_transport"/>
</dbReference>
<feature type="domain" description="Leucine-binding protein" evidence="5">
    <location>
        <begin position="39"/>
        <end position="378"/>
    </location>
</feature>
<evidence type="ECO:0000313" key="6">
    <source>
        <dbReference type="EMBL" id="RAI37953.1"/>
    </source>
</evidence>
<protein>
    <submittedName>
        <fullName evidence="6">ABC transporter substrate-binding protein</fullName>
    </submittedName>
</protein>
<organism evidence="6 7">
    <name type="scientific">Rhodoplanes elegans</name>
    <dbReference type="NCBI Taxonomy" id="29408"/>
    <lineage>
        <taxon>Bacteria</taxon>
        <taxon>Pseudomonadati</taxon>
        <taxon>Pseudomonadota</taxon>
        <taxon>Alphaproteobacteria</taxon>
        <taxon>Hyphomicrobiales</taxon>
        <taxon>Nitrobacteraceae</taxon>
        <taxon>Rhodoplanes</taxon>
    </lineage>
</organism>
<evidence type="ECO:0000313" key="7">
    <source>
        <dbReference type="Proteomes" id="UP000248863"/>
    </source>
</evidence>
<accession>A0A327KK57</accession>
<dbReference type="Gene3D" id="3.40.50.2300">
    <property type="match status" value="2"/>
</dbReference>
<evidence type="ECO:0000256" key="1">
    <source>
        <dbReference type="ARBA" id="ARBA00010062"/>
    </source>
</evidence>
<dbReference type="CDD" id="cd20013">
    <property type="entry name" value="PBP1_RPA0985_benzoate-like"/>
    <property type="match status" value="1"/>
</dbReference>
<name>A0A327KK57_9BRAD</name>
<sequence>MSSPSARRRPAALIIATAAVVVLAALAAVATRAGAADPPIRIGVIASYSGAYADYGRQFDAGMALWLSENGGRLAGRSVEIIRRDAPGAQPELAKRLAQELVVRDKVHVLAGLDFSPNAFAVGAVAREARVPAIVMNAASSGITTQSPFVARVSFTVRQVSDPMGRWAAKNGIARAFTVVADYGPGHDAESAFDKAFTAAGGRVVGRLRVPLANPDFSAYVQRIKDEKPEAVFFFFPSGPMPRAFLKAAKERGLEEAGIRLIATGEATDDSYLEATGDVALGLITSHHYSFAHESAKNRAFVDGIGRIAGPAMRPSYFSVAAYDGMQALALALEKTGGSLDGEAVMTALSGLSFESPRGPITIDAATRDIVQTVYIRKTERVNGALVNVEFDRFEAVKDPTTP</sequence>
<dbReference type="Proteomes" id="UP000248863">
    <property type="component" value="Unassembled WGS sequence"/>
</dbReference>
<keyword evidence="2 4" id="KW-0732">Signal</keyword>
<evidence type="ECO:0000256" key="4">
    <source>
        <dbReference type="SAM" id="SignalP"/>
    </source>
</evidence>
<evidence type="ECO:0000256" key="2">
    <source>
        <dbReference type="ARBA" id="ARBA00022729"/>
    </source>
</evidence>
<comment type="similarity">
    <text evidence="1">Belongs to the leucine-binding protein family.</text>
</comment>